<feature type="domain" description="ABC-three component systems C-terminal" evidence="1">
    <location>
        <begin position="216"/>
        <end position="341"/>
    </location>
</feature>
<dbReference type="Proteomes" id="UP000182719">
    <property type="component" value="Unassembled WGS sequence"/>
</dbReference>
<evidence type="ECO:0000313" key="3">
    <source>
        <dbReference type="Proteomes" id="UP000182719"/>
    </source>
</evidence>
<sequence>MHHPAAYHPGPPPPTPEERLLALNEDEWEEFIKACAEQLRTEGKYVLVKHLGGAGDKGRDIGGYSQIQALEDTWDLYQAKCYARPLTPSEFAPELAKFLTNVWNKSYARPRNYFLCASRGAGTSLFDLLTNPGELGPWISKQWKDKNGDFGSFKQALSPELEAFISAFPFHIVKETTSSTLLEIHSRNHTRHWEKFGTLPNRGPNPDIPSRPTIEEQTYVRALLKVYAEEVGTAVSDISAIPLKHQKHFSAQRRVFYSAEGLSRFSRDKLPGAFGALLDEIETGIGPVLYAPYPSGMNRLTETMKLAPSLKIEANALKSRLQAADLPGACHHLANQSRITWTDDEPDTSAF</sequence>
<protein>
    <recommendedName>
        <fullName evidence="1">ABC-three component systems C-terminal domain-containing protein</fullName>
    </recommendedName>
</protein>
<organism evidence="2 3">
    <name type="scientific">Stigmatella aurantiaca</name>
    <dbReference type="NCBI Taxonomy" id="41"/>
    <lineage>
        <taxon>Bacteria</taxon>
        <taxon>Pseudomonadati</taxon>
        <taxon>Myxococcota</taxon>
        <taxon>Myxococcia</taxon>
        <taxon>Myxococcales</taxon>
        <taxon>Cystobacterineae</taxon>
        <taxon>Archangiaceae</taxon>
        <taxon>Stigmatella</taxon>
    </lineage>
</organism>
<keyword evidence="3" id="KW-1185">Reference proteome</keyword>
<reference evidence="3" key="1">
    <citation type="submission" date="2016-10" db="EMBL/GenBank/DDBJ databases">
        <authorList>
            <person name="Varghese N."/>
            <person name="Submissions S."/>
        </authorList>
    </citation>
    <scope>NUCLEOTIDE SEQUENCE [LARGE SCALE GENOMIC DNA]</scope>
    <source>
        <strain evidence="3">DSM 17044</strain>
    </source>
</reference>
<evidence type="ECO:0000313" key="2">
    <source>
        <dbReference type="EMBL" id="SEK47232.1"/>
    </source>
</evidence>
<dbReference type="InterPro" id="IPR046914">
    <property type="entry name" value="ABC-3C_CTD6"/>
</dbReference>
<dbReference type="EMBL" id="FOAP01000001">
    <property type="protein sequence ID" value="SEK47232.1"/>
    <property type="molecule type" value="Genomic_DNA"/>
</dbReference>
<evidence type="ECO:0000259" key="1">
    <source>
        <dbReference type="Pfam" id="PF20282"/>
    </source>
</evidence>
<accession>A0A1H7HCU8</accession>
<dbReference type="AlphaFoldDB" id="A0A1H7HCU8"/>
<gene>
    <name evidence="2" type="ORF">SAMN05444354_101659</name>
</gene>
<dbReference type="OrthoDB" id="3242664at2"/>
<name>A0A1H7HCU8_STIAU</name>
<proteinExistence type="predicted"/>
<dbReference type="Pfam" id="PF20282">
    <property type="entry name" value="CTD6"/>
    <property type="match status" value="1"/>
</dbReference>